<feature type="transmembrane region" description="Helical" evidence="1">
    <location>
        <begin position="20"/>
        <end position="37"/>
    </location>
</feature>
<dbReference type="KEGG" id="aagg:ETAA8_62640"/>
<keyword evidence="1" id="KW-0812">Transmembrane</keyword>
<accession>A0A517YLL8</accession>
<keyword evidence="1" id="KW-1133">Transmembrane helix</keyword>
<proteinExistence type="predicted"/>
<evidence type="ECO:0000256" key="1">
    <source>
        <dbReference type="SAM" id="Phobius"/>
    </source>
</evidence>
<keyword evidence="3" id="KW-1185">Reference proteome</keyword>
<organism evidence="2 3">
    <name type="scientific">Anatilimnocola aggregata</name>
    <dbReference type="NCBI Taxonomy" id="2528021"/>
    <lineage>
        <taxon>Bacteria</taxon>
        <taxon>Pseudomonadati</taxon>
        <taxon>Planctomycetota</taxon>
        <taxon>Planctomycetia</taxon>
        <taxon>Pirellulales</taxon>
        <taxon>Pirellulaceae</taxon>
        <taxon>Anatilimnocola</taxon>
    </lineage>
</organism>
<dbReference type="EMBL" id="CP036274">
    <property type="protein sequence ID" value="QDU31111.1"/>
    <property type="molecule type" value="Genomic_DNA"/>
</dbReference>
<reference evidence="2 3" key="1">
    <citation type="submission" date="2019-02" db="EMBL/GenBank/DDBJ databases">
        <title>Deep-cultivation of Planctomycetes and their phenomic and genomic characterization uncovers novel biology.</title>
        <authorList>
            <person name="Wiegand S."/>
            <person name="Jogler M."/>
            <person name="Boedeker C."/>
            <person name="Pinto D."/>
            <person name="Vollmers J."/>
            <person name="Rivas-Marin E."/>
            <person name="Kohn T."/>
            <person name="Peeters S.H."/>
            <person name="Heuer A."/>
            <person name="Rast P."/>
            <person name="Oberbeckmann S."/>
            <person name="Bunk B."/>
            <person name="Jeske O."/>
            <person name="Meyerdierks A."/>
            <person name="Storesund J.E."/>
            <person name="Kallscheuer N."/>
            <person name="Luecker S."/>
            <person name="Lage O.M."/>
            <person name="Pohl T."/>
            <person name="Merkel B.J."/>
            <person name="Hornburger P."/>
            <person name="Mueller R.-W."/>
            <person name="Bruemmer F."/>
            <person name="Labrenz M."/>
            <person name="Spormann A.M."/>
            <person name="Op den Camp H."/>
            <person name="Overmann J."/>
            <person name="Amann R."/>
            <person name="Jetten M.S.M."/>
            <person name="Mascher T."/>
            <person name="Medema M.H."/>
            <person name="Devos D.P."/>
            <person name="Kaster A.-K."/>
            <person name="Ovreas L."/>
            <person name="Rohde M."/>
            <person name="Galperin M.Y."/>
            <person name="Jogler C."/>
        </authorList>
    </citation>
    <scope>NUCLEOTIDE SEQUENCE [LARGE SCALE GENOMIC DNA]</scope>
    <source>
        <strain evidence="2 3">ETA_A8</strain>
    </source>
</reference>
<gene>
    <name evidence="2" type="ORF">ETAA8_62640</name>
</gene>
<protein>
    <submittedName>
        <fullName evidence="2">Uncharacterized protein</fullName>
    </submittedName>
</protein>
<evidence type="ECO:0000313" key="2">
    <source>
        <dbReference type="EMBL" id="QDU31111.1"/>
    </source>
</evidence>
<dbReference type="AlphaFoldDB" id="A0A517YLL8"/>
<dbReference type="Proteomes" id="UP000315017">
    <property type="component" value="Chromosome"/>
</dbReference>
<keyword evidence="1" id="KW-0472">Membrane</keyword>
<name>A0A517YLL8_9BACT</name>
<sequence length="131" mass="15285">MRHWPNNLSSLRSGRKSRHSAWELVILLVLLFNQMLLRKRWAISGRTGVQVSRISAKRQWNPSAWVTFRGGRTLCGLRGEKRSYRRIIRSSGCYPTGGAQEAFDPTGSRNFRCDKEYRLQVRQKSFYGESY</sequence>
<evidence type="ECO:0000313" key="3">
    <source>
        <dbReference type="Proteomes" id="UP000315017"/>
    </source>
</evidence>